<keyword evidence="1" id="KW-0596">Phosphopantetheine</keyword>
<dbReference type="CDD" id="cd19545">
    <property type="entry name" value="FUM14_C_NRPS-like"/>
    <property type="match status" value="1"/>
</dbReference>
<dbReference type="EMBL" id="CP060779">
    <property type="protein sequence ID" value="QQK47700.1"/>
    <property type="molecule type" value="Genomic_DNA"/>
</dbReference>
<evidence type="ECO:0000313" key="7">
    <source>
        <dbReference type="EMBL" id="QQK47700.1"/>
    </source>
</evidence>
<evidence type="ECO:0000256" key="2">
    <source>
        <dbReference type="ARBA" id="ARBA00022553"/>
    </source>
</evidence>
<dbReference type="GO" id="GO:0043041">
    <property type="term" value="P:amino acid activation for nonribosomal peptide biosynthetic process"/>
    <property type="evidence" value="ECO:0007669"/>
    <property type="project" value="TreeGrafter"/>
</dbReference>
<keyword evidence="3" id="KW-0436">Ligase</keyword>
<dbReference type="VEuPathDB" id="FungiDB:PDIP_02310"/>
<evidence type="ECO:0000256" key="3">
    <source>
        <dbReference type="ARBA" id="ARBA00022598"/>
    </source>
</evidence>
<protein>
    <submittedName>
        <fullName evidence="7">HC-toxin synthetase</fullName>
    </submittedName>
</protein>
<evidence type="ECO:0000313" key="8">
    <source>
        <dbReference type="Proteomes" id="UP000595662"/>
    </source>
</evidence>
<dbReference type="GO" id="GO:0044550">
    <property type="term" value="P:secondary metabolite biosynthetic process"/>
    <property type="evidence" value="ECO:0007669"/>
    <property type="project" value="TreeGrafter"/>
</dbReference>
<dbReference type="GO" id="GO:0031177">
    <property type="term" value="F:phosphopantetheine binding"/>
    <property type="evidence" value="ECO:0007669"/>
    <property type="project" value="TreeGrafter"/>
</dbReference>
<keyword evidence="2" id="KW-0597">Phosphoprotein</keyword>
<dbReference type="InterPro" id="IPR023213">
    <property type="entry name" value="CAT-like_dom_sf"/>
</dbReference>
<organism evidence="7 8">
    <name type="scientific">Penicillium digitatum</name>
    <name type="common">Green mold</name>
    <dbReference type="NCBI Taxonomy" id="36651"/>
    <lineage>
        <taxon>Eukaryota</taxon>
        <taxon>Fungi</taxon>
        <taxon>Dikarya</taxon>
        <taxon>Ascomycota</taxon>
        <taxon>Pezizomycotina</taxon>
        <taxon>Eurotiomycetes</taxon>
        <taxon>Eurotiomycetidae</taxon>
        <taxon>Eurotiales</taxon>
        <taxon>Aspergillaceae</taxon>
        <taxon>Penicillium</taxon>
    </lineage>
</organism>
<dbReference type="CDD" id="cd05918">
    <property type="entry name" value="A_NRPS_SidN3_like"/>
    <property type="match status" value="1"/>
</dbReference>
<dbReference type="AlphaFoldDB" id="A0A7T6XUL9"/>
<name>A0A7T6XUL9_PENDI</name>
<dbReference type="Gene3D" id="3.40.50.12780">
    <property type="entry name" value="N-terminal domain of ligase-like"/>
    <property type="match status" value="1"/>
</dbReference>
<comment type="similarity">
    <text evidence="4">Belongs to the NRP synthetase family.</text>
</comment>
<dbReference type="Proteomes" id="UP000595662">
    <property type="component" value="Chromosome 6"/>
</dbReference>
<dbReference type="GO" id="GO:0016874">
    <property type="term" value="F:ligase activity"/>
    <property type="evidence" value="ECO:0007669"/>
    <property type="project" value="UniProtKB-KW"/>
</dbReference>
<dbReference type="Gene3D" id="3.30.559.10">
    <property type="entry name" value="Chloramphenicol acetyltransferase-like domain"/>
    <property type="match status" value="1"/>
</dbReference>
<dbReference type="GO" id="GO:0005737">
    <property type="term" value="C:cytoplasm"/>
    <property type="evidence" value="ECO:0007669"/>
    <property type="project" value="TreeGrafter"/>
</dbReference>
<dbReference type="Pfam" id="PF00668">
    <property type="entry name" value="Condensation"/>
    <property type="match status" value="1"/>
</dbReference>
<evidence type="ECO:0000256" key="4">
    <source>
        <dbReference type="ARBA" id="ARBA00029454"/>
    </source>
</evidence>
<evidence type="ECO:0000259" key="6">
    <source>
        <dbReference type="Pfam" id="PF00668"/>
    </source>
</evidence>
<gene>
    <name evidence="7" type="ORF">Pdw03_5335</name>
</gene>
<dbReference type="PROSITE" id="PS00455">
    <property type="entry name" value="AMP_BINDING"/>
    <property type="match status" value="1"/>
</dbReference>
<dbReference type="GeneID" id="26228554"/>
<dbReference type="SUPFAM" id="SSF56801">
    <property type="entry name" value="Acetyl-CoA synthetase-like"/>
    <property type="match status" value="1"/>
</dbReference>
<proteinExistence type="inferred from homology"/>
<evidence type="ECO:0000259" key="5">
    <source>
        <dbReference type="Pfam" id="PF00501"/>
    </source>
</evidence>
<dbReference type="InterPro" id="IPR000873">
    <property type="entry name" value="AMP-dep_synth/lig_dom"/>
</dbReference>
<dbReference type="InterPro" id="IPR042099">
    <property type="entry name" value="ANL_N_sf"/>
</dbReference>
<accession>A0A7T6XUL9</accession>
<dbReference type="RefSeq" id="XP_014538980.2">
    <property type="nucleotide sequence ID" value="XM_014683494.2"/>
</dbReference>
<dbReference type="Gene3D" id="3.30.559.30">
    <property type="entry name" value="Nonribosomal peptide synthetase, condensation domain"/>
    <property type="match status" value="1"/>
</dbReference>
<sequence>MALTFKDPRAYIIEHEYRLPREVDHHNLQMAWIKTAQANPILRTRMIPTSQLGCVQAVVRGSIPWQVRETDDGINGEISSPSWRAGAPLAYFVFNVTEHKLKVTIHHSICDQWSMALLLRQADASYRGEELSFHSFRPLVDHVQRTQDKAKDFWGSILRNAHETTTRAFPQLPTVGHFAKPTERLERSFNIQDGESSSSTKIWLVWAILPSVYTDSDDTLFGAVNAGCTVSVAEVQDLSGPALASVPVRIKLCRKNTVADNLVAIQDEWAASMEFEPVGLQNLLRLGPGPAAACHFQTLLSVQPRDGHQLPDTFYQSRSSKLTHEMYPLILRCRPWTATMGIEASFDPTVVEPFQMKRIISQFIHIYQQIDTKQGLTLSEISIMSPDDLNDLRRQNICKKHPDATPCVHSLIERSTQQQPFPPAISSWDGNYSYLALDHLSSALADLLSLHHVGPGSFIPILLGKTKWMAVSMLAAMEADAAFVLLEPSNPQSRLRNMCEANAAPLILTRGSHVDLAAQLGFQVLLHVDNFDSEKLHRNSISRRPSVKPQDPIYLTFTSGSTGTPKGVIVHHEGFTSSSVAHGRPYHFTPESRVLQFASPAFDSCSIEHLSTLIQGGCVCIPSTEDCQSHLVESMNRFAVNIACLTPSVTQIISPDSVKSLKILMHVGEAVLASDVARWEHFVHVGNAYGPAECSAVFSVQPNLKSNDPTKIGFGTGGSGWVVHPEDHRVLMPLGCTGELLIEGPIVGKGYLSNPEQTAQVFLEAPPWRLQ</sequence>
<dbReference type="Pfam" id="PF00501">
    <property type="entry name" value="AMP-binding"/>
    <property type="match status" value="1"/>
</dbReference>
<dbReference type="SUPFAM" id="SSF52777">
    <property type="entry name" value="CoA-dependent acyltransferases"/>
    <property type="match status" value="2"/>
</dbReference>
<feature type="domain" description="AMP-dependent synthetase/ligase" evidence="5">
    <location>
        <begin position="413"/>
        <end position="752"/>
    </location>
</feature>
<dbReference type="InterPro" id="IPR020845">
    <property type="entry name" value="AMP-binding_CS"/>
</dbReference>
<dbReference type="PANTHER" id="PTHR45527">
    <property type="entry name" value="NONRIBOSOMAL PEPTIDE SYNTHETASE"/>
    <property type="match status" value="1"/>
</dbReference>
<feature type="domain" description="Condensation" evidence="6">
    <location>
        <begin position="5"/>
        <end position="388"/>
    </location>
</feature>
<dbReference type="InterPro" id="IPR001242">
    <property type="entry name" value="Condensation_dom"/>
</dbReference>
<reference evidence="7 8" key="1">
    <citation type="submission" date="2020-08" db="EMBL/GenBank/DDBJ databases">
        <title>The completed genome sequence of the pathogenic ascomycete fungus Penicillium digitatum.</title>
        <authorList>
            <person name="Wang M."/>
        </authorList>
    </citation>
    <scope>NUCLEOTIDE SEQUENCE [LARGE SCALE GENOMIC DNA]</scope>
    <source>
        <strain evidence="7 8">PdW03</strain>
    </source>
</reference>
<dbReference type="PANTHER" id="PTHR45527:SF3">
    <property type="entry name" value="SIDEROPHORE SYNTHETASE (EUROFUNG)"/>
    <property type="match status" value="1"/>
</dbReference>
<evidence type="ECO:0000256" key="1">
    <source>
        <dbReference type="ARBA" id="ARBA00022450"/>
    </source>
</evidence>
<dbReference type="KEGG" id="pdp:PDIP_02310"/>